<dbReference type="Proteomes" id="UP000324222">
    <property type="component" value="Unassembled WGS sequence"/>
</dbReference>
<sequence>MTEGLQNELFLVTFQAHTLTFSQPVGSTLRSEDYNSTRTTRETLFKNQVIISVASGISCGERAKRFRKLMGPSASLVVAIPVNLRGLDVRATYNAHTAGPCRSLSPPRSQIVKF</sequence>
<reference evidence="1 2" key="1">
    <citation type="submission" date="2019-05" db="EMBL/GenBank/DDBJ databases">
        <title>Another draft genome of Portunus trituberculatus and its Hox gene families provides insights of decapod evolution.</title>
        <authorList>
            <person name="Jeong J.-H."/>
            <person name="Song I."/>
            <person name="Kim S."/>
            <person name="Choi T."/>
            <person name="Kim D."/>
            <person name="Ryu S."/>
            <person name="Kim W."/>
        </authorList>
    </citation>
    <scope>NUCLEOTIDE SEQUENCE [LARGE SCALE GENOMIC DNA]</scope>
    <source>
        <tissue evidence="1">Muscle</tissue>
    </source>
</reference>
<dbReference type="AlphaFoldDB" id="A0A5B7EP59"/>
<evidence type="ECO:0000313" key="2">
    <source>
        <dbReference type="Proteomes" id="UP000324222"/>
    </source>
</evidence>
<comment type="caution">
    <text evidence="1">The sequence shown here is derived from an EMBL/GenBank/DDBJ whole genome shotgun (WGS) entry which is preliminary data.</text>
</comment>
<name>A0A5B7EP59_PORTR</name>
<evidence type="ECO:0000313" key="1">
    <source>
        <dbReference type="EMBL" id="MPC34703.1"/>
    </source>
</evidence>
<dbReference type="EMBL" id="VSRR010003108">
    <property type="protein sequence ID" value="MPC34703.1"/>
    <property type="molecule type" value="Genomic_DNA"/>
</dbReference>
<protein>
    <submittedName>
        <fullName evidence="1">Uncharacterized protein</fullName>
    </submittedName>
</protein>
<organism evidence="1 2">
    <name type="scientific">Portunus trituberculatus</name>
    <name type="common">Swimming crab</name>
    <name type="synonym">Neptunus trituberculatus</name>
    <dbReference type="NCBI Taxonomy" id="210409"/>
    <lineage>
        <taxon>Eukaryota</taxon>
        <taxon>Metazoa</taxon>
        <taxon>Ecdysozoa</taxon>
        <taxon>Arthropoda</taxon>
        <taxon>Crustacea</taxon>
        <taxon>Multicrustacea</taxon>
        <taxon>Malacostraca</taxon>
        <taxon>Eumalacostraca</taxon>
        <taxon>Eucarida</taxon>
        <taxon>Decapoda</taxon>
        <taxon>Pleocyemata</taxon>
        <taxon>Brachyura</taxon>
        <taxon>Eubrachyura</taxon>
        <taxon>Portunoidea</taxon>
        <taxon>Portunidae</taxon>
        <taxon>Portuninae</taxon>
        <taxon>Portunus</taxon>
    </lineage>
</organism>
<gene>
    <name evidence="1" type="ORF">E2C01_028102</name>
</gene>
<accession>A0A5B7EP59</accession>
<keyword evidence="2" id="KW-1185">Reference proteome</keyword>
<proteinExistence type="predicted"/>